<proteinExistence type="predicted"/>
<protein>
    <recommendedName>
        <fullName evidence="3">PAS fold-4 domain-containing protein</fullName>
    </recommendedName>
</protein>
<dbReference type="Proteomes" id="UP001597294">
    <property type="component" value="Unassembled WGS sequence"/>
</dbReference>
<name>A0ABW5BSE3_9PROT</name>
<dbReference type="RefSeq" id="WP_380254741.1">
    <property type="nucleotide sequence ID" value="NZ_JBHUII010000013.1"/>
</dbReference>
<keyword evidence="2" id="KW-1185">Reference proteome</keyword>
<dbReference type="EMBL" id="JBHUII010000013">
    <property type="protein sequence ID" value="MFD2207768.1"/>
    <property type="molecule type" value="Genomic_DNA"/>
</dbReference>
<sequence length="161" mass="18449">MSNYNYEVLEYYPIRCEDDLAGESNRALLKWWLSFTPGIPQKADFDIIDHITLAPDIFLVERKSNTAFEFKLHGETANSIFDDSTGKIIRTDGPQDTEQEQEEVRLANYYKQLSEDPVCMKNIGNLHLIDKQYKKFESIDCPLVDQAGNVTHIIGTITALE</sequence>
<evidence type="ECO:0000313" key="2">
    <source>
        <dbReference type="Proteomes" id="UP001597294"/>
    </source>
</evidence>
<organism evidence="1 2">
    <name type="scientific">Kiloniella antarctica</name>
    <dbReference type="NCBI Taxonomy" id="1550907"/>
    <lineage>
        <taxon>Bacteria</taxon>
        <taxon>Pseudomonadati</taxon>
        <taxon>Pseudomonadota</taxon>
        <taxon>Alphaproteobacteria</taxon>
        <taxon>Rhodospirillales</taxon>
        <taxon>Kiloniellaceae</taxon>
        <taxon>Kiloniella</taxon>
    </lineage>
</organism>
<gene>
    <name evidence="1" type="ORF">ACFSKO_19310</name>
</gene>
<evidence type="ECO:0000313" key="1">
    <source>
        <dbReference type="EMBL" id="MFD2207768.1"/>
    </source>
</evidence>
<accession>A0ABW5BSE3</accession>
<reference evidence="2" key="1">
    <citation type="journal article" date="2019" name="Int. J. Syst. Evol. Microbiol.">
        <title>The Global Catalogue of Microorganisms (GCM) 10K type strain sequencing project: providing services to taxonomists for standard genome sequencing and annotation.</title>
        <authorList>
            <consortium name="The Broad Institute Genomics Platform"/>
            <consortium name="The Broad Institute Genome Sequencing Center for Infectious Disease"/>
            <person name="Wu L."/>
            <person name="Ma J."/>
        </authorList>
    </citation>
    <scope>NUCLEOTIDE SEQUENCE [LARGE SCALE GENOMIC DNA]</scope>
    <source>
        <strain evidence="2">CGMCC 4.7192</strain>
    </source>
</reference>
<evidence type="ECO:0008006" key="3">
    <source>
        <dbReference type="Google" id="ProtNLM"/>
    </source>
</evidence>
<comment type="caution">
    <text evidence="1">The sequence shown here is derived from an EMBL/GenBank/DDBJ whole genome shotgun (WGS) entry which is preliminary data.</text>
</comment>